<evidence type="ECO:0008006" key="4">
    <source>
        <dbReference type="Google" id="ProtNLM"/>
    </source>
</evidence>
<dbReference type="InterPro" id="IPR038765">
    <property type="entry name" value="Papain-like_cys_pep_sf"/>
</dbReference>
<name>A0A1G4G755_9BACT</name>
<feature type="signal peptide" evidence="1">
    <location>
        <begin position="1"/>
        <end position="20"/>
    </location>
</feature>
<dbReference type="InterPro" id="IPR024453">
    <property type="entry name" value="Peptidase_C92"/>
</dbReference>
<dbReference type="RefSeq" id="WP_143102503.1">
    <property type="nucleotide sequence ID" value="NZ_DUQN01000058.1"/>
</dbReference>
<dbReference type="Pfam" id="PF05708">
    <property type="entry name" value="Peptidase_C92"/>
    <property type="match status" value="1"/>
</dbReference>
<dbReference type="KEGG" id="pmuc:ING2E5A_1488"/>
<keyword evidence="3" id="KW-1185">Reference proteome</keyword>
<feature type="chain" id="PRO_5009603888" description="Permuted papain-like amidase YaeF/Yiix C92 family enzyme" evidence="1">
    <location>
        <begin position="21"/>
        <end position="220"/>
    </location>
</feature>
<dbReference type="Proteomes" id="UP000178485">
    <property type="component" value="Chromosome i"/>
</dbReference>
<dbReference type="STRING" id="1642646.ING2E5A_1488"/>
<evidence type="ECO:0000313" key="3">
    <source>
        <dbReference type="Proteomes" id="UP000178485"/>
    </source>
</evidence>
<dbReference type="AlphaFoldDB" id="A0A1G4G755"/>
<organism evidence="2 3">
    <name type="scientific">Petrimonas mucosa</name>
    <dbReference type="NCBI Taxonomy" id="1642646"/>
    <lineage>
        <taxon>Bacteria</taxon>
        <taxon>Pseudomonadati</taxon>
        <taxon>Bacteroidota</taxon>
        <taxon>Bacteroidia</taxon>
        <taxon>Bacteroidales</taxon>
        <taxon>Dysgonomonadaceae</taxon>
        <taxon>Petrimonas</taxon>
    </lineage>
</organism>
<proteinExistence type="predicted"/>
<evidence type="ECO:0000256" key="1">
    <source>
        <dbReference type="SAM" id="SignalP"/>
    </source>
</evidence>
<dbReference type="SUPFAM" id="SSF54001">
    <property type="entry name" value="Cysteine proteinases"/>
    <property type="match status" value="1"/>
</dbReference>
<sequence length="220" mass="24824">MLSTRSIILFFCSLALLSHSCNTSSNFSELKEGDLLFVVGKSQSEQTKAIKGSTSKKGDIPYSHVGIVRFVEKDVYVIEATPSGGVIQTLLYEFMQKAEKVEGKPLIAVGRLKPEYQYLVPRAVERAANQLGRPYDYAFDEENDDYYCSELVRFSYLDSLENPIFPPIAMTFKNRETGETEAYWKRHFAGLQLEIPEGKPGTNPADLSKSPAIDIVHRYY</sequence>
<evidence type="ECO:0000313" key="2">
    <source>
        <dbReference type="EMBL" id="SCM57743.1"/>
    </source>
</evidence>
<dbReference type="EMBL" id="LT608328">
    <property type="protein sequence ID" value="SCM57743.1"/>
    <property type="molecule type" value="Genomic_DNA"/>
</dbReference>
<reference evidence="2 3" key="1">
    <citation type="submission" date="2016-08" db="EMBL/GenBank/DDBJ databases">
        <authorList>
            <person name="Seilhamer J.J."/>
        </authorList>
    </citation>
    <scope>NUCLEOTIDE SEQUENCE [LARGE SCALE GENOMIC DNA]</scope>
    <source>
        <strain evidence="2">ING2-E5A</strain>
    </source>
</reference>
<keyword evidence="1" id="KW-0732">Signal</keyword>
<accession>A0A1G4G755</accession>
<protein>
    <recommendedName>
        <fullName evidence="4">Permuted papain-like amidase YaeF/Yiix C92 family enzyme</fullName>
    </recommendedName>
</protein>
<gene>
    <name evidence="2" type="ORF">ING2E5A_1488</name>
</gene>
<dbReference type="Gene3D" id="3.90.1720.10">
    <property type="entry name" value="endopeptidase domain like (from Nostoc punctiforme)"/>
    <property type="match status" value="1"/>
</dbReference>